<dbReference type="PANTHER" id="PTHR46401">
    <property type="entry name" value="GLYCOSYLTRANSFERASE WBBK-RELATED"/>
    <property type="match status" value="1"/>
</dbReference>
<feature type="domain" description="Glycosyl transferase family 4" evidence="3">
    <location>
        <begin position="25"/>
        <end position="192"/>
    </location>
</feature>
<accession>A0A502CDT7</accession>
<sequence>MRVLLVHQNFPGQFKHLAPALAARGDEVVAMTMNGGAPMPGVRIHSCPPKLGTGSQHPWAQETETKLIRAEAAFRQAMTLRESGFTPDVIVGHPAWGDMLFLKEVWPSARLGIYCEFFYGVDGLDHGFDPEFEDGHDTTEARTRIKLKTLPQRLHFPMANAAISPTSFQADTYPASFRERITVIHDGIDTDVIAPNPRASLKLGSGRAISQSDEIITFVSRNLEPYRGYHIFMRALPELLRRRPTARVIIVGAEGVSYGSKPSEGTWKARFLAEVQANLDMSRVHFVGSLEYPVFLELLAISRLHVYLTYPFVLSWSLMEAMALGTAILGSDTAPLREVIKDGRNGVLFPFFDGAALVDRAVELLTNGAMRDRIAAEARRTIVENYDLKTVCLPRQIAWIDALATMDPRPALFED</sequence>
<dbReference type="EMBL" id="RCZK01000010">
    <property type="protein sequence ID" value="TPG10842.1"/>
    <property type="molecule type" value="Genomic_DNA"/>
</dbReference>
<proteinExistence type="predicted"/>
<dbReference type="SUPFAM" id="SSF53756">
    <property type="entry name" value="UDP-Glycosyltransferase/glycogen phosphorylase"/>
    <property type="match status" value="1"/>
</dbReference>
<evidence type="ECO:0000259" key="3">
    <source>
        <dbReference type="Pfam" id="PF12000"/>
    </source>
</evidence>
<dbReference type="InterPro" id="IPR001296">
    <property type="entry name" value="Glyco_trans_1"/>
</dbReference>
<dbReference type="InterPro" id="IPR022623">
    <property type="entry name" value="Glyco_trans_4"/>
</dbReference>
<evidence type="ECO:0000313" key="4">
    <source>
        <dbReference type="EMBL" id="TPG10842.1"/>
    </source>
</evidence>
<organism evidence="4 5">
    <name type="scientific">Sphingomonas oligophenolica</name>
    <dbReference type="NCBI Taxonomy" id="301154"/>
    <lineage>
        <taxon>Bacteria</taxon>
        <taxon>Pseudomonadati</taxon>
        <taxon>Pseudomonadota</taxon>
        <taxon>Alphaproteobacteria</taxon>
        <taxon>Sphingomonadales</taxon>
        <taxon>Sphingomonadaceae</taxon>
        <taxon>Sphingomonas</taxon>
    </lineage>
</organism>
<feature type="domain" description="Glycosyl transferase family 1" evidence="2">
    <location>
        <begin position="212"/>
        <end position="380"/>
    </location>
</feature>
<evidence type="ECO:0000256" key="1">
    <source>
        <dbReference type="ARBA" id="ARBA00022679"/>
    </source>
</evidence>
<dbReference type="GO" id="GO:0016757">
    <property type="term" value="F:glycosyltransferase activity"/>
    <property type="evidence" value="ECO:0007669"/>
    <property type="project" value="InterPro"/>
</dbReference>
<name>A0A502CDT7_9SPHN</name>
<comment type="caution">
    <text evidence="4">The sequence shown here is derived from an EMBL/GenBank/DDBJ whole genome shotgun (WGS) entry which is preliminary data.</text>
</comment>
<dbReference type="OrthoDB" id="9793726at2"/>
<evidence type="ECO:0000313" key="5">
    <source>
        <dbReference type="Proteomes" id="UP000318413"/>
    </source>
</evidence>
<protein>
    <submittedName>
        <fullName evidence="4">Glycosyltransferase</fullName>
    </submittedName>
</protein>
<reference evidence="4 5" key="1">
    <citation type="journal article" date="2019" name="Environ. Microbiol.">
        <title>Species interactions and distinct microbial communities in high Arctic permafrost affected cryosols are associated with the CH4 and CO2 gas fluxes.</title>
        <authorList>
            <person name="Altshuler I."/>
            <person name="Hamel J."/>
            <person name="Turney S."/>
            <person name="Magnuson E."/>
            <person name="Levesque R."/>
            <person name="Greer C."/>
            <person name="Whyte L.G."/>
        </authorList>
    </citation>
    <scope>NUCLEOTIDE SEQUENCE [LARGE SCALE GENOMIC DNA]</scope>
    <source>
        <strain evidence="4 5">S5.1</strain>
    </source>
</reference>
<keyword evidence="1 4" id="KW-0808">Transferase</keyword>
<keyword evidence="5" id="KW-1185">Reference proteome</keyword>
<dbReference type="GO" id="GO:0009103">
    <property type="term" value="P:lipopolysaccharide biosynthetic process"/>
    <property type="evidence" value="ECO:0007669"/>
    <property type="project" value="TreeGrafter"/>
</dbReference>
<dbReference type="AlphaFoldDB" id="A0A502CDT7"/>
<evidence type="ECO:0000259" key="2">
    <source>
        <dbReference type="Pfam" id="PF00534"/>
    </source>
</evidence>
<gene>
    <name evidence="4" type="ORF">EAH84_12235</name>
</gene>
<dbReference type="Gene3D" id="3.40.50.2000">
    <property type="entry name" value="Glycogen Phosphorylase B"/>
    <property type="match status" value="2"/>
</dbReference>
<dbReference type="Pfam" id="PF12000">
    <property type="entry name" value="Glyco_trans_4_3"/>
    <property type="match status" value="1"/>
</dbReference>
<dbReference type="Proteomes" id="UP000318413">
    <property type="component" value="Unassembled WGS sequence"/>
</dbReference>
<dbReference type="Pfam" id="PF00534">
    <property type="entry name" value="Glycos_transf_1"/>
    <property type="match status" value="1"/>
</dbReference>
<dbReference type="PANTHER" id="PTHR46401:SF2">
    <property type="entry name" value="GLYCOSYLTRANSFERASE WBBK-RELATED"/>
    <property type="match status" value="1"/>
</dbReference>
<dbReference type="RefSeq" id="WP_140872302.1">
    <property type="nucleotide sequence ID" value="NZ_RCZK01000010.1"/>
</dbReference>